<feature type="transmembrane region" description="Helical" evidence="10">
    <location>
        <begin position="363"/>
        <end position="385"/>
    </location>
</feature>
<feature type="transmembrane region" description="Helical" evidence="10">
    <location>
        <begin position="269"/>
        <end position="289"/>
    </location>
</feature>
<dbReference type="PROSITE" id="PS50928">
    <property type="entry name" value="ABC_TM1"/>
    <property type="match status" value="1"/>
</dbReference>
<evidence type="ECO:0000256" key="4">
    <source>
        <dbReference type="ARBA" id="ARBA00022692"/>
    </source>
</evidence>
<reference evidence="12 13" key="1">
    <citation type="submission" date="2020-08" db="EMBL/GenBank/DDBJ databases">
        <title>Genome public.</title>
        <authorList>
            <person name="Liu C."/>
            <person name="Sun Q."/>
        </authorList>
    </citation>
    <scope>NUCLEOTIDE SEQUENCE [LARGE SCALE GENOMIC DNA]</scope>
    <source>
        <strain evidence="12 13">M29</strain>
    </source>
</reference>
<evidence type="ECO:0000256" key="8">
    <source>
        <dbReference type="ARBA" id="ARBA00023136"/>
    </source>
</evidence>
<sequence>MAENKKIKKCPVSLQPDIENLLQEMTADDFAPASSQEKDNFIQDRQSVSYWKDAWRRLKKNVVAMVALGVIIFLFLFAFLGPVLVPYGYDEFNKGAENLYPTHYTLEDQKRVDEEIAARTQSEVVDVDAMIEKAKAEAEAKGEKFGRKEEAILRAKAKTAAKDTSNNETEEDVDQDAIRKELGIKKHIFGYSNAELERKAAGEKVFPHVFGTDMYGRDILVRVMYGARVSMSVGVFAALLVLIIGALYGSISGYCGGKVDAVMQRIVELIYAVPEMLVVLLIATALKPILTDYVNSAGGGPMKSFVNVLGPNLISMFIAFGLLYWVTMSRIIRGQVLQLKQQEYVTAARALGASGGRIIRRHLLPNCIGQIVVTTCLQIPSAIFLESFLSYLGVGVSAPLPSLGSMATDALSGMYTYTYRLIVPSVILSIMILAFNLFGDGLRDALDPKLKK</sequence>
<dbReference type="Pfam" id="PF12911">
    <property type="entry name" value="OppC_N"/>
    <property type="match status" value="1"/>
</dbReference>
<keyword evidence="7 10" id="KW-1133">Transmembrane helix</keyword>
<comment type="similarity">
    <text evidence="9">Belongs to the binding-protein-dependent transport system permease family. OppBC subfamily.</text>
</comment>
<evidence type="ECO:0000256" key="2">
    <source>
        <dbReference type="ARBA" id="ARBA00022448"/>
    </source>
</evidence>
<dbReference type="CDD" id="cd06261">
    <property type="entry name" value="TM_PBP2"/>
    <property type="match status" value="1"/>
</dbReference>
<organism evidence="12 13">
    <name type="scientific">Blautia difficilis</name>
    <dbReference type="NCBI Taxonomy" id="2763027"/>
    <lineage>
        <taxon>Bacteria</taxon>
        <taxon>Bacillati</taxon>
        <taxon>Bacillota</taxon>
        <taxon>Clostridia</taxon>
        <taxon>Lachnospirales</taxon>
        <taxon>Lachnospiraceae</taxon>
        <taxon>Blautia</taxon>
    </lineage>
</organism>
<dbReference type="PANTHER" id="PTHR43386:SF24">
    <property type="entry name" value="OLIGOPEPTIDE TRANSPORT SYSTEM PERMEASE PROTEIN AMID"/>
    <property type="match status" value="1"/>
</dbReference>
<dbReference type="InterPro" id="IPR000515">
    <property type="entry name" value="MetI-like"/>
</dbReference>
<evidence type="ECO:0000256" key="7">
    <source>
        <dbReference type="ARBA" id="ARBA00022989"/>
    </source>
</evidence>
<feature type="domain" description="ABC transmembrane type-1" evidence="11">
    <location>
        <begin position="227"/>
        <end position="439"/>
    </location>
</feature>
<dbReference type="Proteomes" id="UP000649826">
    <property type="component" value="Unassembled WGS sequence"/>
</dbReference>
<dbReference type="InterPro" id="IPR025966">
    <property type="entry name" value="OppC_N"/>
</dbReference>
<evidence type="ECO:0000259" key="11">
    <source>
        <dbReference type="PROSITE" id="PS50928"/>
    </source>
</evidence>
<dbReference type="RefSeq" id="WP_186994853.1">
    <property type="nucleotide sequence ID" value="NZ_JACOQG010000010.1"/>
</dbReference>
<evidence type="ECO:0000256" key="10">
    <source>
        <dbReference type="RuleBase" id="RU363032"/>
    </source>
</evidence>
<protein>
    <submittedName>
        <fullName evidence="12">ABC transporter permease</fullName>
    </submittedName>
</protein>
<evidence type="ECO:0000256" key="9">
    <source>
        <dbReference type="ARBA" id="ARBA00024202"/>
    </source>
</evidence>
<dbReference type="EMBL" id="JACOQG010000010">
    <property type="protein sequence ID" value="MBC5779656.1"/>
    <property type="molecule type" value="Genomic_DNA"/>
</dbReference>
<dbReference type="Pfam" id="PF00528">
    <property type="entry name" value="BPD_transp_1"/>
    <property type="match status" value="1"/>
</dbReference>
<comment type="caution">
    <text evidence="12">The sequence shown here is derived from an EMBL/GenBank/DDBJ whole genome shotgun (WGS) entry which is preliminary data.</text>
</comment>
<gene>
    <name evidence="12" type="ORF">H8Z82_08265</name>
</gene>
<dbReference type="InterPro" id="IPR050366">
    <property type="entry name" value="BP-dependent_transpt_permease"/>
</dbReference>
<comment type="subcellular location">
    <subcellularLocation>
        <location evidence="1 10">Cell membrane</location>
        <topology evidence="1 10">Multi-pass membrane protein</topology>
    </subcellularLocation>
</comment>
<dbReference type="Gene3D" id="1.10.3720.10">
    <property type="entry name" value="MetI-like"/>
    <property type="match status" value="1"/>
</dbReference>
<keyword evidence="3" id="KW-1003">Cell membrane</keyword>
<name>A0ABR7II21_9FIRM</name>
<keyword evidence="5" id="KW-0571">Peptide transport</keyword>
<evidence type="ECO:0000256" key="3">
    <source>
        <dbReference type="ARBA" id="ARBA00022475"/>
    </source>
</evidence>
<keyword evidence="8 10" id="KW-0472">Membrane</keyword>
<evidence type="ECO:0000256" key="6">
    <source>
        <dbReference type="ARBA" id="ARBA00022927"/>
    </source>
</evidence>
<keyword evidence="6" id="KW-0653">Protein transport</keyword>
<feature type="transmembrane region" description="Helical" evidence="10">
    <location>
        <begin position="309"/>
        <end position="327"/>
    </location>
</feature>
<feature type="transmembrane region" description="Helical" evidence="10">
    <location>
        <begin position="421"/>
        <end position="442"/>
    </location>
</feature>
<evidence type="ECO:0000256" key="1">
    <source>
        <dbReference type="ARBA" id="ARBA00004651"/>
    </source>
</evidence>
<dbReference type="PANTHER" id="PTHR43386">
    <property type="entry name" value="OLIGOPEPTIDE TRANSPORT SYSTEM PERMEASE PROTEIN APPC"/>
    <property type="match status" value="1"/>
</dbReference>
<dbReference type="InterPro" id="IPR035906">
    <property type="entry name" value="MetI-like_sf"/>
</dbReference>
<keyword evidence="13" id="KW-1185">Reference proteome</keyword>
<evidence type="ECO:0000256" key="5">
    <source>
        <dbReference type="ARBA" id="ARBA00022856"/>
    </source>
</evidence>
<keyword evidence="4 10" id="KW-0812">Transmembrane</keyword>
<dbReference type="SUPFAM" id="SSF161098">
    <property type="entry name" value="MetI-like"/>
    <property type="match status" value="1"/>
</dbReference>
<evidence type="ECO:0000313" key="13">
    <source>
        <dbReference type="Proteomes" id="UP000649826"/>
    </source>
</evidence>
<evidence type="ECO:0000313" key="12">
    <source>
        <dbReference type="EMBL" id="MBC5779656.1"/>
    </source>
</evidence>
<accession>A0ABR7II21</accession>
<proteinExistence type="inferred from homology"/>
<feature type="transmembrane region" description="Helical" evidence="10">
    <location>
        <begin position="62"/>
        <end position="85"/>
    </location>
</feature>
<feature type="transmembrane region" description="Helical" evidence="10">
    <location>
        <begin position="225"/>
        <end position="248"/>
    </location>
</feature>
<keyword evidence="2 10" id="KW-0813">Transport</keyword>